<evidence type="ECO:0000256" key="1">
    <source>
        <dbReference type="ARBA" id="ARBA00010617"/>
    </source>
</evidence>
<dbReference type="Gene3D" id="1.10.630.10">
    <property type="entry name" value="Cytochrome P450"/>
    <property type="match status" value="1"/>
</dbReference>
<evidence type="ECO:0000256" key="2">
    <source>
        <dbReference type="RuleBase" id="RU000461"/>
    </source>
</evidence>
<evidence type="ECO:0000313" key="4">
    <source>
        <dbReference type="Proteomes" id="UP001156641"/>
    </source>
</evidence>
<keyword evidence="4" id="KW-1185">Reference proteome</keyword>
<protein>
    <submittedName>
        <fullName evidence="3">Cytochrome P450</fullName>
    </submittedName>
</protein>
<dbReference type="InterPro" id="IPR017972">
    <property type="entry name" value="Cyt_P450_CS"/>
</dbReference>
<dbReference type="InterPro" id="IPR036396">
    <property type="entry name" value="Cyt_P450_sf"/>
</dbReference>
<dbReference type="RefSeq" id="WP_284258932.1">
    <property type="nucleotide sequence ID" value="NZ_BSOS01000077.1"/>
</dbReference>
<dbReference type="InterPro" id="IPR002397">
    <property type="entry name" value="Cyt_P450_B"/>
</dbReference>
<gene>
    <name evidence="3" type="ORF">GCM10010909_27710</name>
</gene>
<evidence type="ECO:0000313" key="3">
    <source>
        <dbReference type="EMBL" id="GLR68090.1"/>
    </source>
</evidence>
<dbReference type="PROSITE" id="PS00086">
    <property type="entry name" value="CYTOCHROME_P450"/>
    <property type="match status" value="1"/>
</dbReference>
<name>A0ABQ6ADG9_9PROT</name>
<keyword evidence="2" id="KW-0560">Oxidoreductase</keyword>
<dbReference type="Proteomes" id="UP001156641">
    <property type="component" value="Unassembled WGS sequence"/>
</dbReference>
<dbReference type="InterPro" id="IPR001128">
    <property type="entry name" value="Cyt_P450"/>
</dbReference>
<dbReference type="SUPFAM" id="SSF48264">
    <property type="entry name" value="Cytochrome P450"/>
    <property type="match status" value="1"/>
</dbReference>
<accession>A0ABQ6ADG9</accession>
<comment type="similarity">
    <text evidence="1 2">Belongs to the cytochrome P450 family.</text>
</comment>
<dbReference type="PRINTS" id="PR00385">
    <property type="entry name" value="P450"/>
</dbReference>
<keyword evidence="2" id="KW-0408">Iron</keyword>
<comment type="caution">
    <text evidence="3">The sequence shown here is derived from an EMBL/GenBank/DDBJ whole genome shotgun (WGS) entry which is preliminary data.</text>
</comment>
<dbReference type="PANTHER" id="PTHR46696:SF6">
    <property type="entry name" value="P450, PUTATIVE (EUROFUNG)-RELATED"/>
    <property type="match status" value="1"/>
</dbReference>
<dbReference type="PRINTS" id="PR00359">
    <property type="entry name" value="BP450"/>
</dbReference>
<dbReference type="EMBL" id="BSOS01000077">
    <property type="protein sequence ID" value="GLR68090.1"/>
    <property type="molecule type" value="Genomic_DNA"/>
</dbReference>
<keyword evidence="2" id="KW-0503">Monooxygenase</keyword>
<proteinExistence type="inferred from homology"/>
<keyword evidence="2" id="KW-0479">Metal-binding</keyword>
<reference evidence="4" key="1">
    <citation type="journal article" date="2019" name="Int. J. Syst. Evol. Microbiol.">
        <title>The Global Catalogue of Microorganisms (GCM) 10K type strain sequencing project: providing services to taxonomists for standard genome sequencing and annotation.</title>
        <authorList>
            <consortium name="The Broad Institute Genomics Platform"/>
            <consortium name="The Broad Institute Genome Sequencing Center for Infectious Disease"/>
            <person name="Wu L."/>
            <person name="Ma J."/>
        </authorList>
    </citation>
    <scope>NUCLEOTIDE SEQUENCE [LARGE SCALE GENOMIC DNA]</scope>
    <source>
        <strain evidence="4">NBRC 112502</strain>
    </source>
</reference>
<keyword evidence="2" id="KW-0349">Heme</keyword>
<sequence length="431" mass="48659">MNAVTKTQALEKMARDFAAVSGVYNGADVTSPYEQMKEWREKTPVLEGDILRIFRAPSQADWMGTGRKVYTVFRYKDVHQILRDDRNWLSKQNAEGFGSAVDNFLLTGMDGEEHHKWRAILQPPMMPNAIKKWKDNLICPIIEDEFIGAMRPKGKSDLLLDFVLAFPVRVVYKMFGLPDDMVAAMQSAGWALQIVGGPRFDPEEMKTSIPAAMEAGQRLYEYVLPAVQERRKSGVVRDDMIGFLMGLNVDGKSFTDEDITTFIRMTLLAAGETTSRSFGNMIVLLLERPDVWERLRQDRSLIPKAVVETMRLETVAGHLARLAARDMEIGGVTIKKDEAVTVCISSANRDPEVYANPDELILDRPMRPVMSFGFGPHICMGMHLAKLEMEIALNAMLDLPNFRLDPDYPKPVIRGIQLRGPDQLHVKWDVA</sequence>
<organism evidence="3 4">
    <name type="scientific">Acidocella aquatica</name>
    <dbReference type="NCBI Taxonomy" id="1922313"/>
    <lineage>
        <taxon>Bacteria</taxon>
        <taxon>Pseudomonadati</taxon>
        <taxon>Pseudomonadota</taxon>
        <taxon>Alphaproteobacteria</taxon>
        <taxon>Acetobacterales</taxon>
        <taxon>Acidocellaceae</taxon>
        <taxon>Acidocella</taxon>
    </lineage>
</organism>
<dbReference type="Pfam" id="PF00067">
    <property type="entry name" value="p450"/>
    <property type="match status" value="1"/>
</dbReference>
<dbReference type="PANTHER" id="PTHR46696">
    <property type="entry name" value="P450, PUTATIVE (EUROFUNG)-RELATED"/>
    <property type="match status" value="1"/>
</dbReference>